<proteinExistence type="predicted"/>
<reference evidence="1 2" key="1">
    <citation type="submission" date="2021-03" db="EMBL/GenBank/DDBJ databases">
        <title>Thermosipho ferrireducens sp.nov., an anaerobic thermophilic iron-reducing bacterium isolated from a deep-sea hydrothermal sulfide deposits.</title>
        <authorList>
            <person name="Zeng X."/>
            <person name="Chen Y."/>
            <person name="Shao Z."/>
        </authorList>
    </citation>
    <scope>NUCLEOTIDE SEQUENCE [LARGE SCALE GENOMIC DNA]</scope>
    <source>
        <strain evidence="1 2">JL129W03</strain>
    </source>
</reference>
<protein>
    <submittedName>
        <fullName evidence="1">Uncharacterized protein</fullName>
    </submittedName>
</protein>
<evidence type="ECO:0000313" key="1">
    <source>
        <dbReference type="EMBL" id="QTA37309.1"/>
    </source>
</evidence>
<name>A0ABX7S4E9_9BACT</name>
<gene>
    <name evidence="1" type="ORF">JYK00_06090</name>
</gene>
<accession>A0ABX7S4E9</accession>
<dbReference type="EMBL" id="CP071446">
    <property type="protein sequence ID" value="QTA37309.1"/>
    <property type="molecule type" value="Genomic_DNA"/>
</dbReference>
<evidence type="ECO:0000313" key="2">
    <source>
        <dbReference type="Proteomes" id="UP000671862"/>
    </source>
</evidence>
<keyword evidence="2" id="KW-1185">Reference proteome</keyword>
<sequence>MRVLLGNPWLIEEFDPDIVVTTSPDIGDISYALVYDNEKVIFYRNNSVKDIIKNDDVGQINVENIFINILVGNAVGIAENYLEKADFFICFDKTAYMSKYLFRKAQIIVGSNLSKKSILGVLVYKNGVNYIQAEKDKGITVDTKSYIIFERFLGHRSGIR</sequence>
<dbReference type="Proteomes" id="UP000671862">
    <property type="component" value="Chromosome"/>
</dbReference>
<dbReference type="RefSeq" id="WP_207566034.1">
    <property type="nucleotide sequence ID" value="NZ_CP071446.1"/>
</dbReference>
<organism evidence="1 2">
    <name type="scientific">Thermosipho ferrireducens</name>
    <dbReference type="NCBI Taxonomy" id="2571116"/>
    <lineage>
        <taxon>Bacteria</taxon>
        <taxon>Thermotogati</taxon>
        <taxon>Thermotogota</taxon>
        <taxon>Thermotogae</taxon>
        <taxon>Thermotogales</taxon>
        <taxon>Fervidobacteriaceae</taxon>
        <taxon>Thermosipho</taxon>
    </lineage>
</organism>